<keyword evidence="1" id="KW-0805">Transcription regulation</keyword>
<dbReference type="GO" id="GO:0031419">
    <property type="term" value="F:cobalamin binding"/>
    <property type="evidence" value="ECO:0007669"/>
    <property type="project" value="InterPro"/>
</dbReference>
<dbReference type="EMBL" id="DSYK01000474">
    <property type="protein sequence ID" value="HGS22139.1"/>
    <property type="molecule type" value="Genomic_DNA"/>
</dbReference>
<dbReference type="PROSITE" id="PS51332">
    <property type="entry name" value="B12_BINDING"/>
    <property type="match status" value="1"/>
</dbReference>
<comment type="caution">
    <text evidence="7">The sequence shown here is derived from an EMBL/GenBank/DDBJ whole genome shotgun (WGS) entry which is preliminary data.</text>
</comment>
<protein>
    <submittedName>
        <fullName evidence="7">MerR family transcriptional regulator</fullName>
    </submittedName>
</protein>
<gene>
    <name evidence="7" type="ORF">ENT37_09745</name>
</gene>
<keyword evidence="2" id="KW-0238">DNA-binding</keyword>
<dbReference type="Gene3D" id="1.10.1240.10">
    <property type="entry name" value="Methionine synthase domain"/>
    <property type="match status" value="1"/>
</dbReference>
<reference evidence="7" key="1">
    <citation type="journal article" date="2020" name="mSystems">
        <title>Genome- and Community-Level Interaction Insights into Carbon Utilization and Element Cycling Functions of Hydrothermarchaeota in Hydrothermal Sediment.</title>
        <authorList>
            <person name="Zhou Z."/>
            <person name="Liu Y."/>
            <person name="Xu W."/>
            <person name="Pan J."/>
            <person name="Luo Z.H."/>
            <person name="Li M."/>
        </authorList>
    </citation>
    <scope>NUCLEOTIDE SEQUENCE [LARGE SCALE GENOMIC DNA]</scope>
    <source>
        <strain evidence="7">SpSt-573</strain>
    </source>
</reference>
<name>A0A7C4KK14_9CHLR</name>
<accession>A0A7C4KK14</accession>
<dbReference type="InterPro" id="IPR006158">
    <property type="entry name" value="Cobalamin-bd"/>
</dbReference>
<dbReference type="GO" id="GO:0003700">
    <property type="term" value="F:DNA-binding transcription factor activity"/>
    <property type="evidence" value="ECO:0007669"/>
    <property type="project" value="InterPro"/>
</dbReference>
<dbReference type="InterPro" id="IPR047057">
    <property type="entry name" value="MerR_fam"/>
</dbReference>
<dbReference type="InterPro" id="IPR036724">
    <property type="entry name" value="Cobalamin-bd_sf"/>
</dbReference>
<sequence>MMTENLLPEPETGPPALNNQHTGEHSPVYNIKAVSRLVGLLPVTLRAWERRYGLPQPRRGEQGYRLYSEYDLRTLRWLIHQVESGLSIGRAVRYLEELRRSGQDPAMNAAPGFTGPVAPPSMVHSTAFESLSAELLDAMVHFDEPAAGEVARRAFTLYSVDQVLMKIFVPMMVKIGEMWHAGHLPIATEHFASQWVIQQLMSMLAAAGLPLRPGLIVAACAPGETHQIGLLTLVVILRWRGWNVRYLGPDLSLERLEEALVPIHPTLLMFSANRPETARSLEGIEQILRRFPEPSPLVVVGGAAFDHFRLAESVPVIYLNTSPEETISTLENILMQHTHSSQPLQRGHSSANRPQRKNHV</sequence>
<dbReference type="CDD" id="cd02065">
    <property type="entry name" value="B12-binding_like"/>
    <property type="match status" value="1"/>
</dbReference>
<organism evidence="7">
    <name type="scientific">Anaerolinea thermolimosa</name>
    <dbReference type="NCBI Taxonomy" id="229919"/>
    <lineage>
        <taxon>Bacteria</taxon>
        <taxon>Bacillati</taxon>
        <taxon>Chloroflexota</taxon>
        <taxon>Anaerolineae</taxon>
        <taxon>Anaerolineales</taxon>
        <taxon>Anaerolineaceae</taxon>
        <taxon>Anaerolinea</taxon>
    </lineage>
</organism>
<feature type="domain" description="B12-binding" evidence="6">
    <location>
        <begin position="213"/>
        <end position="344"/>
    </location>
</feature>
<proteinExistence type="predicted"/>
<dbReference type="Gene3D" id="1.10.1660.10">
    <property type="match status" value="1"/>
</dbReference>
<dbReference type="InterPro" id="IPR009061">
    <property type="entry name" value="DNA-bd_dom_put_sf"/>
</dbReference>
<evidence type="ECO:0000256" key="2">
    <source>
        <dbReference type="ARBA" id="ARBA00023125"/>
    </source>
</evidence>
<evidence type="ECO:0000259" key="6">
    <source>
        <dbReference type="PROSITE" id="PS51332"/>
    </source>
</evidence>
<dbReference type="Pfam" id="PF13411">
    <property type="entry name" value="MerR_1"/>
    <property type="match status" value="1"/>
</dbReference>
<dbReference type="SUPFAM" id="SSF52242">
    <property type="entry name" value="Cobalamin (vitamin B12)-binding domain"/>
    <property type="match status" value="1"/>
</dbReference>
<dbReference type="SUPFAM" id="SSF46955">
    <property type="entry name" value="Putative DNA-binding domain"/>
    <property type="match status" value="1"/>
</dbReference>
<dbReference type="PANTHER" id="PTHR30204">
    <property type="entry name" value="REDOX-CYCLING DRUG-SENSING TRANSCRIPTIONAL ACTIVATOR SOXR"/>
    <property type="match status" value="1"/>
</dbReference>
<evidence type="ECO:0000259" key="5">
    <source>
        <dbReference type="PROSITE" id="PS50937"/>
    </source>
</evidence>
<dbReference type="GO" id="GO:0046872">
    <property type="term" value="F:metal ion binding"/>
    <property type="evidence" value="ECO:0007669"/>
    <property type="project" value="InterPro"/>
</dbReference>
<dbReference type="InterPro" id="IPR003759">
    <property type="entry name" value="Cbl-bd_cap"/>
</dbReference>
<dbReference type="InterPro" id="IPR036594">
    <property type="entry name" value="Meth_synthase_dom"/>
</dbReference>
<dbReference type="GO" id="GO:0003677">
    <property type="term" value="F:DNA binding"/>
    <property type="evidence" value="ECO:0007669"/>
    <property type="project" value="UniProtKB-KW"/>
</dbReference>
<evidence type="ECO:0000256" key="1">
    <source>
        <dbReference type="ARBA" id="ARBA00023015"/>
    </source>
</evidence>
<feature type="region of interest" description="Disordered" evidence="4">
    <location>
        <begin position="1"/>
        <end position="24"/>
    </location>
</feature>
<dbReference type="Gene3D" id="3.40.50.280">
    <property type="entry name" value="Cobalamin-binding domain"/>
    <property type="match status" value="1"/>
</dbReference>
<feature type="compositionally biased region" description="Polar residues" evidence="4">
    <location>
        <begin position="338"/>
        <end position="353"/>
    </location>
</feature>
<feature type="domain" description="HTH merR-type" evidence="5">
    <location>
        <begin position="28"/>
        <end position="94"/>
    </location>
</feature>
<dbReference type="PANTHER" id="PTHR30204:SF67">
    <property type="entry name" value="HTH-TYPE TRANSCRIPTIONAL REGULATOR MLRA-RELATED"/>
    <property type="match status" value="1"/>
</dbReference>
<dbReference type="SMART" id="SM00422">
    <property type="entry name" value="HTH_MERR"/>
    <property type="match status" value="1"/>
</dbReference>
<feature type="region of interest" description="Disordered" evidence="4">
    <location>
        <begin position="338"/>
        <end position="360"/>
    </location>
</feature>
<dbReference type="InterPro" id="IPR000551">
    <property type="entry name" value="MerR-type_HTH_dom"/>
</dbReference>
<dbReference type="Pfam" id="PF02607">
    <property type="entry name" value="B12-binding_2"/>
    <property type="match status" value="1"/>
</dbReference>
<dbReference type="CDD" id="cd01104">
    <property type="entry name" value="HTH_MlrA-CarA"/>
    <property type="match status" value="1"/>
</dbReference>
<dbReference type="AlphaFoldDB" id="A0A7C4KK14"/>
<evidence type="ECO:0000256" key="3">
    <source>
        <dbReference type="ARBA" id="ARBA00023163"/>
    </source>
</evidence>
<evidence type="ECO:0000313" key="7">
    <source>
        <dbReference type="EMBL" id="HGS22139.1"/>
    </source>
</evidence>
<dbReference type="Pfam" id="PF02310">
    <property type="entry name" value="B12-binding"/>
    <property type="match status" value="1"/>
</dbReference>
<dbReference type="PROSITE" id="PS50937">
    <property type="entry name" value="HTH_MERR_2"/>
    <property type="match status" value="1"/>
</dbReference>
<evidence type="ECO:0000256" key="4">
    <source>
        <dbReference type="SAM" id="MobiDB-lite"/>
    </source>
</evidence>
<keyword evidence="3" id="KW-0804">Transcription</keyword>